<evidence type="ECO:0000313" key="1">
    <source>
        <dbReference type="EMBL" id="KAF2209467.1"/>
    </source>
</evidence>
<dbReference type="EMBL" id="ML992686">
    <property type="protein sequence ID" value="KAF2209467.1"/>
    <property type="molecule type" value="Genomic_DNA"/>
</dbReference>
<dbReference type="AlphaFoldDB" id="A0A6A6F8N0"/>
<protein>
    <submittedName>
        <fullName evidence="1">Uncharacterized protein</fullName>
    </submittedName>
</protein>
<dbReference type="Proteomes" id="UP000799539">
    <property type="component" value="Unassembled WGS sequence"/>
</dbReference>
<proteinExistence type="predicted"/>
<accession>A0A6A6F8N0</accession>
<sequence length="271" mass="31022">MGRAETSSPHPARPSRIRVSFARCFAGLPLELKLHIYAFNIKSFYIPLNDPKARELHVSRRAAVDADIHLRRSLFYRENRFALDYSCPTEVTSEERVKFCEEMQKNGTKGWDATWGRIWELEPFEKTRRVMGRMPIHESNIKVAIVSWHFRVWLTGVEEVGVRDGVGDGFYVERIRHVVFFSRRLRVLVDVVRSGKGSFKLKGRVKGTGEGTLKDLEGLKAKFEEGLEMIGEEMANGQNGKEQGGLGRKQWVDVERLVAGLFKDALRSPRS</sequence>
<keyword evidence="2" id="KW-1185">Reference proteome</keyword>
<reference evidence="1" key="1">
    <citation type="journal article" date="2020" name="Stud. Mycol.">
        <title>101 Dothideomycetes genomes: a test case for predicting lifestyles and emergence of pathogens.</title>
        <authorList>
            <person name="Haridas S."/>
            <person name="Albert R."/>
            <person name="Binder M."/>
            <person name="Bloem J."/>
            <person name="Labutti K."/>
            <person name="Salamov A."/>
            <person name="Andreopoulos B."/>
            <person name="Baker S."/>
            <person name="Barry K."/>
            <person name="Bills G."/>
            <person name="Bluhm B."/>
            <person name="Cannon C."/>
            <person name="Castanera R."/>
            <person name="Culley D."/>
            <person name="Daum C."/>
            <person name="Ezra D."/>
            <person name="Gonzalez J."/>
            <person name="Henrissat B."/>
            <person name="Kuo A."/>
            <person name="Liang C."/>
            <person name="Lipzen A."/>
            <person name="Lutzoni F."/>
            <person name="Magnuson J."/>
            <person name="Mondo S."/>
            <person name="Nolan M."/>
            <person name="Ohm R."/>
            <person name="Pangilinan J."/>
            <person name="Park H.-J."/>
            <person name="Ramirez L."/>
            <person name="Alfaro M."/>
            <person name="Sun H."/>
            <person name="Tritt A."/>
            <person name="Yoshinaga Y."/>
            <person name="Zwiers L.-H."/>
            <person name="Turgeon B."/>
            <person name="Goodwin S."/>
            <person name="Spatafora J."/>
            <person name="Crous P."/>
            <person name="Grigoriev I."/>
        </authorList>
    </citation>
    <scope>NUCLEOTIDE SEQUENCE</scope>
    <source>
        <strain evidence="1">SCOH1-5</strain>
    </source>
</reference>
<evidence type="ECO:0000313" key="2">
    <source>
        <dbReference type="Proteomes" id="UP000799539"/>
    </source>
</evidence>
<name>A0A6A6F8N0_9PEZI</name>
<organism evidence="1 2">
    <name type="scientific">Cercospora zeae-maydis SCOH1-5</name>
    <dbReference type="NCBI Taxonomy" id="717836"/>
    <lineage>
        <taxon>Eukaryota</taxon>
        <taxon>Fungi</taxon>
        <taxon>Dikarya</taxon>
        <taxon>Ascomycota</taxon>
        <taxon>Pezizomycotina</taxon>
        <taxon>Dothideomycetes</taxon>
        <taxon>Dothideomycetidae</taxon>
        <taxon>Mycosphaerellales</taxon>
        <taxon>Mycosphaerellaceae</taxon>
        <taxon>Cercospora</taxon>
    </lineage>
</organism>
<gene>
    <name evidence="1" type="ORF">CERZMDRAFT_86805</name>
</gene>